<dbReference type="EnsemblPlants" id="AET7Gv20830300.12">
    <property type="protein sequence ID" value="AET7Gv20830300.12"/>
    <property type="gene ID" value="AET7Gv20830300"/>
</dbReference>
<dbReference type="EnsemblPlants" id="AET7Gv20830300.3">
    <property type="protein sequence ID" value="AET7Gv20830300.3"/>
    <property type="gene ID" value="AET7Gv20830300"/>
</dbReference>
<dbReference type="Gramene" id="AET7Gv20830300.15">
    <property type="protein sequence ID" value="AET7Gv20830300.15"/>
    <property type="gene ID" value="AET7Gv20830300"/>
</dbReference>
<dbReference type="Gramene" id="AET7Gv20830300.7">
    <property type="protein sequence ID" value="AET7Gv20830300.7"/>
    <property type="gene ID" value="AET7Gv20830300"/>
</dbReference>
<dbReference type="Gramene" id="AET7Gv20830300.16">
    <property type="protein sequence ID" value="AET7Gv20830300.16"/>
    <property type="gene ID" value="AET7Gv20830300"/>
</dbReference>
<reference evidence="2" key="1">
    <citation type="journal article" date="2014" name="Science">
        <title>Ancient hybridizations among the ancestral genomes of bread wheat.</title>
        <authorList>
            <consortium name="International Wheat Genome Sequencing Consortium,"/>
            <person name="Marcussen T."/>
            <person name="Sandve S.R."/>
            <person name="Heier L."/>
            <person name="Spannagl M."/>
            <person name="Pfeifer M."/>
            <person name="Jakobsen K.S."/>
            <person name="Wulff B.B."/>
            <person name="Steuernagel B."/>
            <person name="Mayer K.F."/>
            <person name="Olsen O.A."/>
        </authorList>
    </citation>
    <scope>NUCLEOTIDE SEQUENCE [LARGE SCALE GENOMIC DNA]</scope>
    <source>
        <strain evidence="2">cv. AL8/78</strain>
    </source>
</reference>
<dbReference type="Gramene" id="AET7Gv20830300.20">
    <property type="protein sequence ID" value="AET7Gv20830300.20"/>
    <property type="gene ID" value="AET7Gv20830300"/>
</dbReference>
<evidence type="ECO:0000313" key="1">
    <source>
        <dbReference type="EnsemblPlants" id="AET7Gv20830300.30"/>
    </source>
</evidence>
<dbReference type="Gene3D" id="1.25.40.10">
    <property type="entry name" value="Tetratricopeptide repeat domain"/>
    <property type="match status" value="1"/>
</dbReference>
<dbReference type="EnsemblPlants" id="AET7Gv20830300.31">
    <property type="protein sequence ID" value="AET7Gv20830300.31"/>
    <property type="gene ID" value="AET7Gv20830300"/>
</dbReference>
<keyword evidence="2" id="KW-1185">Reference proteome</keyword>
<dbReference type="Gramene" id="AET7Gv20830300.40">
    <property type="protein sequence ID" value="AET7Gv20830300.40"/>
    <property type="gene ID" value="AET7Gv20830300"/>
</dbReference>
<dbReference type="EnsemblPlants" id="AET7Gv20830300.40">
    <property type="protein sequence ID" value="AET7Gv20830300.40"/>
    <property type="gene ID" value="AET7Gv20830300"/>
</dbReference>
<reference evidence="2" key="2">
    <citation type="journal article" date="2017" name="Nat. Plants">
        <title>The Aegilops tauschii genome reveals multiple impacts of transposons.</title>
        <authorList>
            <person name="Zhao G."/>
            <person name="Zou C."/>
            <person name="Li K."/>
            <person name="Wang K."/>
            <person name="Li T."/>
            <person name="Gao L."/>
            <person name="Zhang X."/>
            <person name="Wang H."/>
            <person name="Yang Z."/>
            <person name="Liu X."/>
            <person name="Jiang W."/>
            <person name="Mao L."/>
            <person name="Kong X."/>
            <person name="Jiao Y."/>
            <person name="Jia J."/>
        </authorList>
    </citation>
    <scope>NUCLEOTIDE SEQUENCE [LARGE SCALE GENOMIC DNA]</scope>
    <source>
        <strain evidence="2">cv. AL8/78</strain>
    </source>
</reference>
<dbReference type="EnsemblPlants" id="AET7Gv20830300.39">
    <property type="protein sequence ID" value="AET7Gv20830300.39"/>
    <property type="gene ID" value="AET7Gv20830300"/>
</dbReference>
<dbReference type="Gramene" id="AET7Gv20830300.6">
    <property type="protein sequence ID" value="AET7Gv20830300.6"/>
    <property type="gene ID" value="AET7Gv20830300"/>
</dbReference>
<dbReference type="Gramene" id="AET7Gv20830300.19">
    <property type="protein sequence ID" value="AET7Gv20830300.19"/>
    <property type="gene ID" value="AET7Gv20830300"/>
</dbReference>
<dbReference type="Gramene" id="AET7Gv20830300.39">
    <property type="protein sequence ID" value="AET7Gv20830300.39"/>
    <property type="gene ID" value="AET7Gv20830300"/>
</dbReference>
<dbReference type="Gramene" id="AET7Gv20830300.8">
    <property type="protein sequence ID" value="AET7Gv20830300.8"/>
    <property type="gene ID" value="AET7Gv20830300"/>
</dbReference>
<dbReference type="EnsemblPlants" id="AET7Gv20830300.19">
    <property type="protein sequence ID" value="AET7Gv20830300.19"/>
    <property type="gene ID" value="AET7Gv20830300"/>
</dbReference>
<dbReference type="EnsemblPlants" id="AET7Gv20830300.33">
    <property type="protein sequence ID" value="AET7Gv20830300.33"/>
    <property type="gene ID" value="AET7Gv20830300"/>
</dbReference>
<dbReference type="Gramene" id="AET7Gv20830300.17">
    <property type="protein sequence ID" value="AET7Gv20830300.17"/>
    <property type="gene ID" value="AET7Gv20830300"/>
</dbReference>
<dbReference type="EnsemblPlants" id="AET7Gv20830300.15">
    <property type="protein sequence ID" value="AET7Gv20830300.15"/>
    <property type="gene ID" value="AET7Gv20830300"/>
</dbReference>
<dbReference type="EnsemblPlants" id="AET7Gv20830300.35">
    <property type="protein sequence ID" value="AET7Gv20830300.35"/>
    <property type="gene ID" value="AET7Gv20830300"/>
</dbReference>
<dbReference type="EnsemblPlants" id="AET7Gv20830300.8">
    <property type="protein sequence ID" value="AET7Gv20830300.8"/>
    <property type="gene ID" value="AET7Gv20830300"/>
</dbReference>
<dbReference type="EnsemblPlants" id="AET7Gv20830300.32">
    <property type="protein sequence ID" value="AET7Gv20830300.32"/>
    <property type="gene ID" value="AET7Gv20830300"/>
</dbReference>
<dbReference type="EnsemblPlants" id="AET7Gv20830300.37">
    <property type="protein sequence ID" value="AET7Gv20830300.37"/>
    <property type="gene ID" value="AET7Gv20830300"/>
</dbReference>
<dbReference type="Proteomes" id="UP000015105">
    <property type="component" value="Chromosome 7D"/>
</dbReference>
<dbReference type="Gramene" id="AET7Gv20830300.13">
    <property type="protein sequence ID" value="AET7Gv20830300.13"/>
    <property type="gene ID" value="AET7Gv20830300"/>
</dbReference>
<dbReference type="EnsemblPlants" id="AET7Gv20830300.27">
    <property type="protein sequence ID" value="AET7Gv20830300.27"/>
    <property type="gene ID" value="AET7Gv20830300"/>
</dbReference>
<dbReference type="Gramene" id="AET7Gv20830300.32">
    <property type="protein sequence ID" value="AET7Gv20830300.32"/>
    <property type="gene ID" value="AET7Gv20830300"/>
</dbReference>
<dbReference type="EnsemblPlants" id="AET7Gv20830300.20">
    <property type="protein sequence ID" value="AET7Gv20830300.20"/>
    <property type="gene ID" value="AET7Gv20830300"/>
</dbReference>
<accession>A0A453S6F7</accession>
<dbReference type="Gramene" id="AET7Gv20830300.23">
    <property type="protein sequence ID" value="AET7Gv20830300.23"/>
    <property type="gene ID" value="AET7Gv20830300"/>
</dbReference>
<dbReference type="EnsemblPlants" id="AET7Gv20830300.34">
    <property type="protein sequence ID" value="AET7Gv20830300.34"/>
    <property type="gene ID" value="AET7Gv20830300"/>
</dbReference>
<dbReference type="Gramene" id="AET7Gv20830300.26">
    <property type="protein sequence ID" value="AET7Gv20830300.26"/>
    <property type="gene ID" value="AET7Gv20830300"/>
</dbReference>
<dbReference type="EnsemblPlants" id="AET7Gv20830300.4">
    <property type="protein sequence ID" value="AET7Gv20830300.4"/>
    <property type="gene ID" value="AET7Gv20830300"/>
</dbReference>
<reference evidence="1" key="4">
    <citation type="submission" date="2019-03" db="UniProtKB">
        <authorList>
            <consortium name="EnsemblPlants"/>
        </authorList>
    </citation>
    <scope>IDENTIFICATION</scope>
</reference>
<dbReference type="EnsemblPlants" id="AET7Gv20830300.6">
    <property type="protein sequence ID" value="AET7Gv20830300.6"/>
    <property type="gene ID" value="AET7Gv20830300"/>
</dbReference>
<dbReference type="Gramene" id="AET7Gv20830300.11">
    <property type="protein sequence ID" value="AET7Gv20830300.11"/>
    <property type="gene ID" value="AET7Gv20830300"/>
</dbReference>
<evidence type="ECO:0000313" key="2">
    <source>
        <dbReference type="Proteomes" id="UP000015105"/>
    </source>
</evidence>
<dbReference type="EnsemblPlants" id="AET7Gv20830300.10">
    <property type="protein sequence ID" value="AET7Gv20830300.10"/>
    <property type="gene ID" value="AET7Gv20830300"/>
</dbReference>
<dbReference type="EnsemblPlants" id="AET7Gv20830300.21">
    <property type="protein sequence ID" value="AET7Gv20830300.21"/>
    <property type="gene ID" value="AET7Gv20830300"/>
</dbReference>
<dbReference type="Gramene" id="AET7Gv20830300.36">
    <property type="protein sequence ID" value="AET7Gv20830300.36"/>
    <property type="gene ID" value="AET7Gv20830300"/>
</dbReference>
<dbReference type="Gramene" id="AET7Gv20830300.5">
    <property type="protein sequence ID" value="AET7Gv20830300.5"/>
    <property type="gene ID" value="AET7Gv20830300"/>
</dbReference>
<sequence>MPEVLKDTEKCIELDPTFYKGYTRKGAILFVSKECDKAME</sequence>
<dbReference type="Gramene" id="AET7Gv20830300.37">
    <property type="protein sequence ID" value="AET7Gv20830300.37"/>
    <property type="gene ID" value="AET7Gv20830300"/>
</dbReference>
<dbReference type="Gramene" id="AET7Gv20830300.31">
    <property type="protein sequence ID" value="AET7Gv20830300.31"/>
    <property type="gene ID" value="AET7Gv20830300"/>
</dbReference>
<proteinExistence type="predicted"/>
<dbReference type="Gramene" id="AET7Gv20830300.34">
    <property type="protein sequence ID" value="AET7Gv20830300.34"/>
    <property type="gene ID" value="AET7Gv20830300"/>
</dbReference>
<dbReference type="Gramene" id="AET7Gv20830300.30">
    <property type="protein sequence ID" value="AET7Gv20830300.30"/>
    <property type="gene ID" value="AET7Gv20830300"/>
</dbReference>
<dbReference type="Gramene" id="AET7Gv20830300.2">
    <property type="protein sequence ID" value="AET7Gv20830300.2"/>
    <property type="gene ID" value="AET7Gv20830300"/>
</dbReference>
<dbReference type="EnsemblPlants" id="AET7Gv20830300.23">
    <property type="protein sequence ID" value="AET7Gv20830300.23"/>
    <property type="gene ID" value="AET7Gv20830300"/>
</dbReference>
<dbReference type="Gramene" id="AET7Gv20830300.28">
    <property type="protein sequence ID" value="AET7Gv20830300.28"/>
    <property type="gene ID" value="AET7Gv20830300"/>
</dbReference>
<dbReference type="Gramene" id="AET7Gv20830300.27">
    <property type="protein sequence ID" value="AET7Gv20830300.27"/>
    <property type="gene ID" value="AET7Gv20830300"/>
</dbReference>
<dbReference type="EnsemblPlants" id="AET7Gv20830300.30">
    <property type="protein sequence ID" value="AET7Gv20830300.30"/>
    <property type="gene ID" value="AET7Gv20830300"/>
</dbReference>
<dbReference type="SUPFAM" id="SSF48452">
    <property type="entry name" value="TPR-like"/>
    <property type="match status" value="1"/>
</dbReference>
<dbReference type="Gramene" id="AET7Gv20830300.21">
    <property type="protein sequence ID" value="AET7Gv20830300.21"/>
    <property type="gene ID" value="AET7Gv20830300"/>
</dbReference>
<dbReference type="Gramene" id="AET7Gv20830300.35">
    <property type="protein sequence ID" value="AET7Gv20830300.35"/>
    <property type="gene ID" value="AET7Gv20830300"/>
</dbReference>
<dbReference type="Gramene" id="AET7Gv20830300.25">
    <property type="protein sequence ID" value="AET7Gv20830300.25"/>
    <property type="gene ID" value="AET7Gv20830300"/>
</dbReference>
<dbReference type="Gramene" id="AET7Gv20830300.3">
    <property type="protein sequence ID" value="AET7Gv20830300.3"/>
    <property type="gene ID" value="AET7Gv20830300"/>
</dbReference>
<dbReference type="EnsemblPlants" id="AET7Gv20830300.11">
    <property type="protein sequence ID" value="AET7Gv20830300.11"/>
    <property type="gene ID" value="AET7Gv20830300"/>
</dbReference>
<dbReference type="EnsemblPlants" id="AET7Gv20830300.9">
    <property type="protein sequence ID" value="AET7Gv20830300.9"/>
    <property type="gene ID" value="AET7Gv20830300"/>
</dbReference>
<dbReference type="Gramene" id="AET7Gv20830300.10">
    <property type="protein sequence ID" value="AET7Gv20830300.10"/>
    <property type="gene ID" value="AET7Gv20830300"/>
</dbReference>
<dbReference type="Gramene" id="AET7Gv20830300.33">
    <property type="protein sequence ID" value="AET7Gv20830300.33"/>
    <property type="gene ID" value="AET7Gv20830300"/>
</dbReference>
<dbReference type="Gramene" id="AET7Gv20830300.9">
    <property type="protein sequence ID" value="AET7Gv20830300.9"/>
    <property type="gene ID" value="AET7Gv20830300"/>
</dbReference>
<dbReference type="EnsemblPlants" id="AET7Gv20830300.2">
    <property type="protein sequence ID" value="AET7Gv20830300.2"/>
    <property type="gene ID" value="AET7Gv20830300"/>
</dbReference>
<organism evidence="1 2">
    <name type="scientific">Aegilops tauschii subsp. strangulata</name>
    <name type="common">Goatgrass</name>
    <dbReference type="NCBI Taxonomy" id="200361"/>
    <lineage>
        <taxon>Eukaryota</taxon>
        <taxon>Viridiplantae</taxon>
        <taxon>Streptophyta</taxon>
        <taxon>Embryophyta</taxon>
        <taxon>Tracheophyta</taxon>
        <taxon>Spermatophyta</taxon>
        <taxon>Magnoliopsida</taxon>
        <taxon>Liliopsida</taxon>
        <taxon>Poales</taxon>
        <taxon>Poaceae</taxon>
        <taxon>BOP clade</taxon>
        <taxon>Pooideae</taxon>
        <taxon>Triticodae</taxon>
        <taxon>Triticeae</taxon>
        <taxon>Triticinae</taxon>
        <taxon>Aegilops</taxon>
    </lineage>
</organism>
<dbReference type="Gramene" id="AET7Gv20830300.4">
    <property type="protein sequence ID" value="AET7Gv20830300.4"/>
    <property type="gene ID" value="AET7Gv20830300"/>
</dbReference>
<dbReference type="InterPro" id="IPR011990">
    <property type="entry name" value="TPR-like_helical_dom_sf"/>
</dbReference>
<dbReference type="EnsemblPlants" id="AET7Gv20830300.24">
    <property type="protein sequence ID" value="AET7Gv20830300.24"/>
    <property type="gene ID" value="AET7Gv20830300"/>
</dbReference>
<dbReference type="EnsemblPlants" id="AET7Gv20830300.36">
    <property type="protein sequence ID" value="AET7Gv20830300.36"/>
    <property type="gene ID" value="AET7Gv20830300"/>
</dbReference>
<dbReference type="EnsemblPlants" id="AET7Gv20830300.26">
    <property type="protein sequence ID" value="AET7Gv20830300.26"/>
    <property type="gene ID" value="AET7Gv20830300"/>
</dbReference>
<dbReference type="EnsemblPlants" id="AET7Gv20830300.16">
    <property type="protein sequence ID" value="AET7Gv20830300.16"/>
    <property type="gene ID" value="AET7Gv20830300"/>
</dbReference>
<dbReference type="EnsemblPlants" id="AET7Gv20830300.29">
    <property type="protein sequence ID" value="AET7Gv20830300.29"/>
    <property type="gene ID" value="AET7Gv20830300"/>
</dbReference>
<reference evidence="1" key="3">
    <citation type="journal article" date="2017" name="Nature">
        <title>Genome sequence of the progenitor of the wheat D genome Aegilops tauschii.</title>
        <authorList>
            <person name="Luo M.C."/>
            <person name="Gu Y.Q."/>
            <person name="Puiu D."/>
            <person name="Wang H."/>
            <person name="Twardziok S.O."/>
            <person name="Deal K.R."/>
            <person name="Huo N."/>
            <person name="Zhu T."/>
            <person name="Wang L."/>
            <person name="Wang Y."/>
            <person name="McGuire P.E."/>
            <person name="Liu S."/>
            <person name="Long H."/>
            <person name="Ramasamy R.K."/>
            <person name="Rodriguez J.C."/>
            <person name="Van S.L."/>
            <person name="Yuan L."/>
            <person name="Wang Z."/>
            <person name="Xia Z."/>
            <person name="Xiao L."/>
            <person name="Anderson O.D."/>
            <person name="Ouyang S."/>
            <person name="Liang Y."/>
            <person name="Zimin A.V."/>
            <person name="Pertea G."/>
            <person name="Qi P."/>
            <person name="Bennetzen J.L."/>
            <person name="Dai X."/>
            <person name="Dawson M.W."/>
            <person name="Muller H.G."/>
            <person name="Kugler K."/>
            <person name="Rivarola-Duarte L."/>
            <person name="Spannagl M."/>
            <person name="Mayer K.F.X."/>
            <person name="Lu F.H."/>
            <person name="Bevan M.W."/>
            <person name="Leroy P."/>
            <person name="Li P."/>
            <person name="You F.M."/>
            <person name="Sun Q."/>
            <person name="Liu Z."/>
            <person name="Lyons E."/>
            <person name="Wicker T."/>
            <person name="Salzberg S.L."/>
            <person name="Devos K.M."/>
            <person name="Dvorak J."/>
        </authorList>
    </citation>
    <scope>NUCLEOTIDE SEQUENCE [LARGE SCALE GENOMIC DNA]</scope>
    <source>
        <strain evidence="1">cv. AL8/78</strain>
    </source>
</reference>
<dbReference type="Gramene" id="AET7Gv20830300.18">
    <property type="protein sequence ID" value="AET7Gv20830300.18"/>
    <property type="gene ID" value="AET7Gv20830300"/>
</dbReference>
<dbReference type="EnsemblPlants" id="AET7Gv20830300.17">
    <property type="protein sequence ID" value="AET7Gv20830300.17"/>
    <property type="gene ID" value="AET7Gv20830300"/>
</dbReference>
<dbReference type="EnsemblPlants" id="AET7Gv20830300.5">
    <property type="protein sequence ID" value="AET7Gv20830300.5"/>
    <property type="gene ID" value="AET7Gv20830300"/>
</dbReference>
<protein>
    <submittedName>
        <fullName evidence="1">Uncharacterized protein</fullName>
    </submittedName>
</protein>
<reference evidence="1" key="5">
    <citation type="journal article" date="2021" name="G3 (Bethesda)">
        <title>Aegilops tauschii genome assembly Aet v5.0 features greater sequence contiguity and improved annotation.</title>
        <authorList>
            <person name="Wang L."/>
            <person name="Zhu T."/>
            <person name="Rodriguez J.C."/>
            <person name="Deal K.R."/>
            <person name="Dubcovsky J."/>
            <person name="McGuire P.E."/>
            <person name="Lux T."/>
            <person name="Spannagl M."/>
            <person name="Mayer K.F.X."/>
            <person name="Baldrich P."/>
            <person name="Meyers B.C."/>
            <person name="Huo N."/>
            <person name="Gu Y.Q."/>
            <person name="Zhou H."/>
            <person name="Devos K.M."/>
            <person name="Bennetzen J.L."/>
            <person name="Unver T."/>
            <person name="Budak H."/>
            <person name="Gulick P.J."/>
            <person name="Galiba G."/>
            <person name="Kalapos B."/>
            <person name="Nelson D.R."/>
            <person name="Li P."/>
            <person name="You F.M."/>
            <person name="Luo M.C."/>
            <person name="Dvorak J."/>
        </authorList>
    </citation>
    <scope>NUCLEOTIDE SEQUENCE [LARGE SCALE GENOMIC DNA]</scope>
    <source>
        <strain evidence="1">cv. AL8/78</strain>
    </source>
</reference>
<dbReference type="Gramene" id="AET7Gv20830300.24">
    <property type="protein sequence ID" value="AET7Gv20830300.24"/>
    <property type="gene ID" value="AET7Gv20830300"/>
</dbReference>
<dbReference type="EnsemblPlants" id="AET7Gv20830300.28">
    <property type="protein sequence ID" value="AET7Gv20830300.28"/>
    <property type="gene ID" value="AET7Gv20830300"/>
</dbReference>
<dbReference type="Gramene" id="AET7Gv20830300.22">
    <property type="protein sequence ID" value="AET7Gv20830300.22"/>
    <property type="gene ID" value="AET7Gv20830300"/>
</dbReference>
<dbReference type="EnsemblPlants" id="AET7Gv20830300.7">
    <property type="protein sequence ID" value="AET7Gv20830300.7"/>
    <property type="gene ID" value="AET7Gv20830300"/>
</dbReference>
<dbReference type="Gramene" id="AET7Gv20830300.29">
    <property type="protein sequence ID" value="AET7Gv20830300.29"/>
    <property type="gene ID" value="AET7Gv20830300"/>
</dbReference>
<dbReference type="EnsemblPlants" id="AET7Gv20830300.13">
    <property type="protein sequence ID" value="AET7Gv20830300.13"/>
    <property type="gene ID" value="AET7Gv20830300"/>
</dbReference>
<dbReference type="EnsemblPlants" id="AET7Gv20830300.18">
    <property type="protein sequence ID" value="AET7Gv20830300.18"/>
    <property type="gene ID" value="AET7Gv20830300"/>
</dbReference>
<dbReference type="EnsemblPlants" id="AET7Gv20830300.25">
    <property type="protein sequence ID" value="AET7Gv20830300.25"/>
    <property type="gene ID" value="AET7Gv20830300"/>
</dbReference>
<name>A0A453S6F7_AEGTS</name>
<dbReference type="Gramene" id="AET7Gv20830300.38">
    <property type="protein sequence ID" value="AET7Gv20830300.38"/>
    <property type="gene ID" value="AET7Gv20830300"/>
</dbReference>
<dbReference type="EnsemblPlants" id="AET7Gv20830300.22">
    <property type="protein sequence ID" value="AET7Gv20830300.22"/>
    <property type="gene ID" value="AET7Gv20830300"/>
</dbReference>
<dbReference type="AlphaFoldDB" id="A0A453S6F7"/>
<dbReference type="Gramene" id="AET7Gv20830300.12">
    <property type="protein sequence ID" value="AET7Gv20830300.12"/>
    <property type="gene ID" value="AET7Gv20830300"/>
</dbReference>
<dbReference type="EnsemblPlants" id="AET7Gv20830300.38">
    <property type="protein sequence ID" value="AET7Gv20830300.38"/>
    <property type="gene ID" value="AET7Gv20830300"/>
</dbReference>